<dbReference type="PANTHER" id="PTHR30136:SF24">
    <property type="entry name" value="HTH-TYPE TRANSCRIPTIONAL REPRESSOR ALLR"/>
    <property type="match status" value="1"/>
</dbReference>
<proteinExistence type="predicted"/>
<evidence type="ECO:0000256" key="1">
    <source>
        <dbReference type="ARBA" id="ARBA00023015"/>
    </source>
</evidence>
<protein>
    <submittedName>
        <fullName evidence="6">IclR family transcriptional regulator</fullName>
    </submittedName>
</protein>
<name>A0A542YSL5_9MICO</name>
<dbReference type="InterPro" id="IPR036390">
    <property type="entry name" value="WH_DNA-bd_sf"/>
</dbReference>
<dbReference type="SUPFAM" id="SSF46785">
    <property type="entry name" value="Winged helix' DNA-binding domain"/>
    <property type="match status" value="1"/>
</dbReference>
<dbReference type="InterPro" id="IPR050707">
    <property type="entry name" value="HTH_MetabolicPath_Reg"/>
</dbReference>
<dbReference type="AlphaFoldDB" id="A0A542YSL5"/>
<keyword evidence="2" id="KW-0238">DNA-binding</keyword>
<dbReference type="InterPro" id="IPR005471">
    <property type="entry name" value="Tscrpt_reg_IclR_N"/>
</dbReference>
<dbReference type="OrthoDB" id="156285at2"/>
<dbReference type="Pfam" id="PF09339">
    <property type="entry name" value="HTH_IclR"/>
    <property type="match status" value="1"/>
</dbReference>
<dbReference type="SMART" id="SM00346">
    <property type="entry name" value="HTH_ICLR"/>
    <property type="match status" value="1"/>
</dbReference>
<keyword evidence="1" id="KW-0805">Transcription regulation</keyword>
<dbReference type="Gene3D" id="1.10.10.10">
    <property type="entry name" value="Winged helix-like DNA-binding domain superfamily/Winged helix DNA-binding domain"/>
    <property type="match status" value="1"/>
</dbReference>
<dbReference type="PROSITE" id="PS51077">
    <property type="entry name" value="HTH_ICLR"/>
    <property type="match status" value="1"/>
</dbReference>
<dbReference type="GO" id="GO:0003677">
    <property type="term" value="F:DNA binding"/>
    <property type="evidence" value="ECO:0007669"/>
    <property type="project" value="UniProtKB-KW"/>
</dbReference>
<reference evidence="6 7" key="1">
    <citation type="submission" date="2019-06" db="EMBL/GenBank/DDBJ databases">
        <title>Sequencing the genomes of 1000 actinobacteria strains.</title>
        <authorList>
            <person name="Klenk H.-P."/>
        </authorList>
    </citation>
    <scope>NUCLEOTIDE SEQUENCE [LARGE SCALE GENOMIC DNA]</scope>
    <source>
        <strain evidence="6 7">DSM 12335</strain>
    </source>
</reference>
<evidence type="ECO:0000256" key="3">
    <source>
        <dbReference type="ARBA" id="ARBA00023163"/>
    </source>
</evidence>
<evidence type="ECO:0000313" key="6">
    <source>
        <dbReference type="EMBL" id="TQL51089.1"/>
    </source>
</evidence>
<keyword evidence="3" id="KW-0804">Transcription</keyword>
<keyword evidence="7" id="KW-1185">Reference proteome</keyword>
<dbReference type="InterPro" id="IPR029016">
    <property type="entry name" value="GAF-like_dom_sf"/>
</dbReference>
<dbReference type="Gene3D" id="3.30.450.40">
    <property type="match status" value="2"/>
</dbReference>
<evidence type="ECO:0000256" key="2">
    <source>
        <dbReference type="ARBA" id="ARBA00023125"/>
    </source>
</evidence>
<comment type="caution">
    <text evidence="6">The sequence shown here is derived from an EMBL/GenBank/DDBJ whole genome shotgun (WGS) entry which is preliminary data.</text>
</comment>
<dbReference type="InterPro" id="IPR014757">
    <property type="entry name" value="Tscrpt_reg_IclR_C"/>
</dbReference>
<gene>
    <name evidence="6" type="ORF">FB467_2223</name>
</gene>
<evidence type="ECO:0000259" key="4">
    <source>
        <dbReference type="PROSITE" id="PS51077"/>
    </source>
</evidence>
<organism evidence="6 7">
    <name type="scientific">Ornithinicoccus hortensis</name>
    <dbReference type="NCBI Taxonomy" id="82346"/>
    <lineage>
        <taxon>Bacteria</taxon>
        <taxon>Bacillati</taxon>
        <taxon>Actinomycetota</taxon>
        <taxon>Actinomycetes</taxon>
        <taxon>Micrococcales</taxon>
        <taxon>Intrasporangiaceae</taxon>
        <taxon>Ornithinicoccus</taxon>
    </lineage>
</organism>
<dbReference type="PANTHER" id="PTHR30136">
    <property type="entry name" value="HELIX-TURN-HELIX TRANSCRIPTIONAL REGULATOR, ICLR FAMILY"/>
    <property type="match status" value="1"/>
</dbReference>
<dbReference type="EMBL" id="VFOP01000001">
    <property type="protein sequence ID" value="TQL51089.1"/>
    <property type="molecule type" value="Genomic_DNA"/>
</dbReference>
<dbReference type="Proteomes" id="UP000319516">
    <property type="component" value="Unassembled WGS sequence"/>
</dbReference>
<accession>A0A542YSL5</accession>
<evidence type="ECO:0000259" key="5">
    <source>
        <dbReference type="PROSITE" id="PS51078"/>
    </source>
</evidence>
<dbReference type="PROSITE" id="PS51078">
    <property type="entry name" value="ICLR_ED"/>
    <property type="match status" value="1"/>
</dbReference>
<evidence type="ECO:0000313" key="7">
    <source>
        <dbReference type="Proteomes" id="UP000319516"/>
    </source>
</evidence>
<dbReference type="GO" id="GO:0045892">
    <property type="term" value="P:negative regulation of DNA-templated transcription"/>
    <property type="evidence" value="ECO:0007669"/>
    <property type="project" value="TreeGrafter"/>
</dbReference>
<dbReference type="SUPFAM" id="SSF55781">
    <property type="entry name" value="GAF domain-like"/>
    <property type="match status" value="1"/>
</dbReference>
<feature type="domain" description="IclR-ED" evidence="5">
    <location>
        <begin position="80"/>
        <end position="235"/>
    </location>
</feature>
<dbReference type="InterPro" id="IPR036388">
    <property type="entry name" value="WH-like_DNA-bd_sf"/>
</dbReference>
<dbReference type="GO" id="GO:0003700">
    <property type="term" value="F:DNA-binding transcription factor activity"/>
    <property type="evidence" value="ECO:0007669"/>
    <property type="project" value="TreeGrafter"/>
</dbReference>
<sequence length="235" mass="24520">MTTIDAVFPEPVVDGSGSRTLDRGLRLLSLVCASPVPLSVAEIATASGLHRSICYRLVRTLAHHDLLERDPDGRYGAGGGLAVLAGRLEPRLQAAARPHLERLAEQTGMTAFVVAAHGEDAVTVLVLEPQTGLAHVSYRPGGRHRLEVGAPGLAILAGRPEAAGERPEVTRARTRGWATSVGEVIPGYHAVAAPVVEADGQCRHAVAVVYAGEGDPARLGPALVDTARRIAADLA</sequence>
<feature type="domain" description="HTH iclR-type" evidence="4">
    <location>
        <begin position="18"/>
        <end position="79"/>
    </location>
</feature>